<dbReference type="GO" id="GO:0000166">
    <property type="term" value="F:nucleotide binding"/>
    <property type="evidence" value="ECO:0007669"/>
    <property type="project" value="UniProtKB-KW"/>
</dbReference>
<proteinExistence type="predicted"/>
<reference evidence="10" key="1">
    <citation type="submission" date="2017-01" db="EMBL/GenBank/DDBJ databases">
        <title>Comparative genomics of anhydrobiosis in the tardigrade Hypsibius dujardini.</title>
        <authorList>
            <person name="Yoshida Y."/>
            <person name="Koutsovoulos G."/>
            <person name="Laetsch D."/>
            <person name="Stevens L."/>
            <person name="Kumar S."/>
            <person name="Horikawa D."/>
            <person name="Ishino K."/>
            <person name="Komine S."/>
            <person name="Tomita M."/>
            <person name="Blaxter M."/>
            <person name="Arakawa K."/>
        </authorList>
    </citation>
    <scope>NUCLEOTIDE SEQUENCE [LARGE SCALE GENOMIC DNA]</scope>
    <source>
        <strain evidence="10">Z151</strain>
    </source>
</reference>
<evidence type="ECO:0000256" key="1">
    <source>
        <dbReference type="ARBA" id="ARBA00004370"/>
    </source>
</evidence>
<feature type="domain" description="Guanylate cyclase" evidence="8">
    <location>
        <begin position="6"/>
        <end position="62"/>
    </location>
</feature>
<dbReference type="InterPro" id="IPR029787">
    <property type="entry name" value="Nucleotide_cyclase"/>
</dbReference>
<dbReference type="AlphaFoldDB" id="A0A1W0WZ10"/>
<keyword evidence="6" id="KW-0325">Glycoprotein</keyword>
<dbReference type="Pfam" id="PF00211">
    <property type="entry name" value="Guanylate_cyc"/>
    <property type="match status" value="1"/>
</dbReference>
<keyword evidence="4" id="KW-1133">Transmembrane helix</keyword>
<dbReference type="Gene3D" id="3.30.70.1230">
    <property type="entry name" value="Nucleotide cyclase"/>
    <property type="match status" value="1"/>
</dbReference>
<evidence type="ECO:0000256" key="2">
    <source>
        <dbReference type="ARBA" id="ARBA00022692"/>
    </source>
</evidence>
<evidence type="ECO:0000256" key="5">
    <source>
        <dbReference type="ARBA" id="ARBA00023136"/>
    </source>
</evidence>
<gene>
    <name evidence="9" type="ORF">BV898_05490</name>
</gene>
<evidence type="ECO:0000313" key="9">
    <source>
        <dbReference type="EMBL" id="OQV20444.1"/>
    </source>
</evidence>
<accession>A0A1W0WZ10</accession>
<protein>
    <recommendedName>
        <fullName evidence="8">Guanylate cyclase domain-containing protein</fullName>
    </recommendedName>
</protein>
<keyword evidence="3" id="KW-0547">Nucleotide-binding</keyword>
<comment type="caution">
    <text evidence="9">The sequence shown here is derived from an EMBL/GenBank/DDBJ whole genome shotgun (WGS) entry which is preliminary data.</text>
</comment>
<dbReference type="GO" id="GO:0001653">
    <property type="term" value="F:peptide receptor activity"/>
    <property type="evidence" value="ECO:0007669"/>
    <property type="project" value="TreeGrafter"/>
</dbReference>
<evidence type="ECO:0000313" key="10">
    <source>
        <dbReference type="Proteomes" id="UP000192578"/>
    </source>
</evidence>
<dbReference type="GO" id="GO:0007168">
    <property type="term" value="P:receptor guanylyl cyclase signaling pathway"/>
    <property type="evidence" value="ECO:0007669"/>
    <property type="project" value="TreeGrafter"/>
</dbReference>
<dbReference type="SUPFAM" id="SSF55073">
    <property type="entry name" value="Nucleotide cyclase"/>
    <property type="match status" value="1"/>
</dbReference>
<organism evidence="9 10">
    <name type="scientific">Hypsibius exemplaris</name>
    <name type="common">Freshwater tardigrade</name>
    <dbReference type="NCBI Taxonomy" id="2072580"/>
    <lineage>
        <taxon>Eukaryota</taxon>
        <taxon>Metazoa</taxon>
        <taxon>Ecdysozoa</taxon>
        <taxon>Tardigrada</taxon>
        <taxon>Eutardigrada</taxon>
        <taxon>Parachela</taxon>
        <taxon>Hypsibioidea</taxon>
        <taxon>Hypsibiidae</taxon>
        <taxon>Hypsibius</taxon>
    </lineage>
</organism>
<evidence type="ECO:0000256" key="4">
    <source>
        <dbReference type="ARBA" id="ARBA00022989"/>
    </source>
</evidence>
<keyword evidence="7" id="KW-0456">Lyase</keyword>
<dbReference type="Proteomes" id="UP000192578">
    <property type="component" value="Unassembled WGS sequence"/>
</dbReference>
<name>A0A1W0WZ10_HYPEX</name>
<dbReference type="GO" id="GO:0004016">
    <property type="term" value="F:adenylate cyclase activity"/>
    <property type="evidence" value="ECO:0007669"/>
    <property type="project" value="TreeGrafter"/>
</dbReference>
<dbReference type="OrthoDB" id="1890790at2759"/>
<dbReference type="PANTHER" id="PTHR11920">
    <property type="entry name" value="GUANYLYL CYCLASE"/>
    <property type="match status" value="1"/>
</dbReference>
<keyword evidence="10" id="KW-1185">Reference proteome</keyword>
<dbReference type="GO" id="GO:0004383">
    <property type="term" value="F:guanylate cyclase activity"/>
    <property type="evidence" value="ECO:0007669"/>
    <property type="project" value="TreeGrafter"/>
</dbReference>
<evidence type="ECO:0000256" key="7">
    <source>
        <dbReference type="ARBA" id="ARBA00023239"/>
    </source>
</evidence>
<evidence type="ECO:0000259" key="8">
    <source>
        <dbReference type="Pfam" id="PF00211"/>
    </source>
</evidence>
<dbReference type="EMBL" id="MTYJ01000030">
    <property type="protein sequence ID" value="OQV20444.1"/>
    <property type="molecule type" value="Genomic_DNA"/>
</dbReference>
<dbReference type="GO" id="GO:0035556">
    <property type="term" value="P:intracellular signal transduction"/>
    <property type="evidence" value="ECO:0007669"/>
    <property type="project" value="InterPro"/>
</dbReference>
<comment type="subcellular location">
    <subcellularLocation>
        <location evidence="1">Membrane</location>
    </subcellularLocation>
</comment>
<keyword evidence="5" id="KW-0472">Membrane</keyword>
<dbReference type="PANTHER" id="PTHR11920:SF335">
    <property type="entry name" value="GUANYLATE CYCLASE"/>
    <property type="match status" value="1"/>
</dbReference>
<sequence>MMQIRINTASRMESTGEGGKIHISHSSYQLLLLQQDGESFVIEDRGEREIKGKGRMHTYWLSEKPVTHQRI</sequence>
<evidence type="ECO:0000256" key="3">
    <source>
        <dbReference type="ARBA" id="ARBA00022741"/>
    </source>
</evidence>
<dbReference type="InterPro" id="IPR050401">
    <property type="entry name" value="Cyclic_nucleotide_synthase"/>
</dbReference>
<evidence type="ECO:0000256" key="6">
    <source>
        <dbReference type="ARBA" id="ARBA00023180"/>
    </source>
</evidence>
<keyword evidence="2" id="KW-0812">Transmembrane</keyword>
<dbReference type="InterPro" id="IPR001054">
    <property type="entry name" value="A/G_cyclase"/>
</dbReference>
<dbReference type="GO" id="GO:0005886">
    <property type="term" value="C:plasma membrane"/>
    <property type="evidence" value="ECO:0007669"/>
    <property type="project" value="TreeGrafter"/>
</dbReference>